<sequence length="93" mass="10222">MRKLALAIAAAATLLIGTVAPASAHWRGHHHHWGGPGIGPAIALGMFTGALAAAAAPPVYYAPVYGPPRYYYGPRYYRTVRYYPAAYPYWYPW</sequence>
<evidence type="ECO:0000313" key="3">
    <source>
        <dbReference type="EMBL" id="KRP89044.1"/>
    </source>
</evidence>
<protein>
    <submittedName>
        <fullName evidence="3">Uncharacterized protein</fullName>
    </submittedName>
</protein>
<proteinExistence type="predicted"/>
<evidence type="ECO:0000313" key="4">
    <source>
        <dbReference type="Proteomes" id="UP000051380"/>
    </source>
</evidence>
<keyword evidence="1" id="KW-0472">Membrane</keyword>
<dbReference type="AlphaFoldDB" id="A0A0R3C1W9"/>
<evidence type="ECO:0000256" key="1">
    <source>
        <dbReference type="SAM" id="Phobius"/>
    </source>
</evidence>
<dbReference type="Proteomes" id="UP000051380">
    <property type="component" value="Unassembled WGS sequence"/>
</dbReference>
<dbReference type="EMBL" id="LJYF01000040">
    <property type="protein sequence ID" value="KRP89044.1"/>
    <property type="molecule type" value="Genomic_DNA"/>
</dbReference>
<feature type="chain" id="PRO_5006433716" evidence="2">
    <location>
        <begin position="25"/>
        <end position="93"/>
    </location>
</feature>
<feature type="transmembrane region" description="Helical" evidence="1">
    <location>
        <begin position="40"/>
        <end position="62"/>
    </location>
</feature>
<organism evidence="3 4">
    <name type="scientific">Bradyrhizobium yuanmingense</name>
    <dbReference type="NCBI Taxonomy" id="108015"/>
    <lineage>
        <taxon>Bacteria</taxon>
        <taxon>Pseudomonadati</taxon>
        <taxon>Pseudomonadota</taxon>
        <taxon>Alphaproteobacteria</taxon>
        <taxon>Hyphomicrobiales</taxon>
        <taxon>Nitrobacteraceae</taxon>
        <taxon>Bradyrhizobium</taxon>
    </lineage>
</organism>
<dbReference type="RefSeq" id="WP_057030022.1">
    <property type="nucleotide sequence ID" value="NZ_JADYWB010000011.1"/>
</dbReference>
<keyword evidence="1" id="KW-0812">Transmembrane</keyword>
<name>A0A0R3C1W9_9BRAD</name>
<accession>A0A0R3C1W9</accession>
<feature type="signal peptide" evidence="2">
    <location>
        <begin position="1"/>
        <end position="24"/>
    </location>
</feature>
<gene>
    <name evidence="3" type="ORF">AOQ72_01325</name>
</gene>
<reference evidence="3 4" key="1">
    <citation type="submission" date="2015-09" db="EMBL/GenBank/DDBJ databases">
        <title>Draft Genome Sequence of the Strain BR 3267 (Bradyrhizobium yuanmingense) recommended as inoculant for cowpea in Brazil.</title>
        <authorList>
            <person name="Simoes-Araujo J.L."/>
            <person name="Zilli J.E."/>
        </authorList>
    </citation>
    <scope>NUCLEOTIDE SEQUENCE [LARGE SCALE GENOMIC DNA]</scope>
    <source>
        <strain evidence="3 4">BR3267</strain>
    </source>
</reference>
<keyword evidence="2" id="KW-0732">Signal</keyword>
<evidence type="ECO:0000256" key="2">
    <source>
        <dbReference type="SAM" id="SignalP"/>
    </source>
</evidence>
<comment type="caution">
    <text evidence="3">The sequence shown here is derived from an EMBL/GenBank/DDBJ whole genome shotgun (WGS) entry which is preliminary data.</text>
</comment>
<keyword evidence="1" id="KW-1133">Transmembrane helix</keyword>